<dbReference type="Gene3D" id="3.30.360.10">
    <property type="entry name" value="Dihydrodipicolinate Reductase, domain 2"/>
    <property type="match status" value="1"/>
</dbReference>
<dbReference type="GO" id="GO:0033712">
    <property type="term" value="F:1,5-anhydro-D-fructose reductase (1,5-anhydro-D-mannitol-forming) activity"/>
    <property type="evidence" value="ECO:0007669"/>
    <property type="project" value="UniProtKB-EC"/>
</dbReference>
<evidence type="ECO:0000259" key="3">
    <source>
        <dbReference type="Pfam" id="PF22725"/>
    </source>
</evidence>
<proteinExistence type="predicted"/>
<dbReference type="KEGG" id="smam:Mal15_20980"/>
<organism evidence="4 5">
    <name type="scientific">Stieleria maiorica</name>
    <dbReference type="NCBI Taxonomy" id="2795974"/>
    <lineage>
        <taxon>Bacteria</taxon>
        <taxon>Pseudomonadati</taxon>
        <taxon>Planctomycetota</taxon>
        <taxon>Planctomycetia</taxon>
        <taxon>Pirellulales</taxon>
        <taxon>Pirellulaceae</taxon>
        <taxon>Stieleria</taxon>
    </lineage>
</organism>
<dbReference type="InterPro" id="IPR036291">
    <property type="entry name" value="NAD(P)-bd_dom_sf"/>
</dbReference>
<dbReference type="SUPFAM" id="SSF51735">
    <property type="entry name" value="NAD(P)-binding Rossmann-fold domains"/>
    <property type="match status" value="1"/>
</dbReference>
<protein>
    <submittedName>
        <fullName evidence="4">1,5-anhydro-D-fructose reductase</fullName>
        <ecNumber evidence="4">1.1.1.292</ecNumber>
    </submittedName>
</protein>
<dbReference type="PANTHER" id="PTHR46368">
    <property type="match status" value="1"/>
</dbReference>
<keyword evidence="5" id="KW-1185">Reference proteome</keyword>
<accession>A0A5B9M9T3</accession>
<feature type="region of interest" description="Disordered" evidence="1">
    <location>
        <begin position="354"/>
        <end position="374"/>
    </location>
</feature>
<dbReference type="Gene3D" id="3.40.50.720">
    <property type="entry name" value="NAD(P)-binding Rossmann-like Domain"/>
    <property type="match status" value="1"/>
</dbReference>
<dbReference type="GO" id="GO:0000166">
    <property type="term" value="F:nucleotide binding"/>
    <property type="evidence" value="ECO:0007669"/>
    <property type="project" value="InterPro"/>
</dbReference>
<dbReference type="EC" id="1.1.1.292" evidence="4"/>
<sequence length="374" mass="41351">MSLYPFEFLCPFEFDCSQLVPPAGTIDHTMTDSPSQPHAIRFGVIGTGRITRRLVADLQSTDGVSVTAIASRSQERADWFASQYGIPAGIEGYERLLARRDVDAVYLSLPPSMHAEWCVRAAEAGKQILCEKPLATSAEQARSIADACDRCGVRWLDATGWLHHKRTKEMRALAVDGRLGRVGHISVSVSFYRPFQSGEHRLDPNLGGGCLLDLGWYTTGLACHFAGRLPIRVFADSIQENGVPIRCNGMLWFGEDLTASFSCGYDTATRKWFEVAGSDASIICDDFTRPWAERPTRYWIHDASGNVEANESTDRQEQRLIETLVGDQPLDSWNTLALQTQAVLDALADSDRQKQPVAVPPLDSSLPLHRSHTA</sequence>
<feature type="domain" description="GFO/IDH/MocA-like oxidoreductase" evidence="3">
    <location>
        <begin position="168"/>
        <end position="282"/>
    </location>
</feature>
<evidence type="ECO:0000313" key="5">
    <source>
        <dbReference type="Proteomes" id="UP000321353"/>
    </source>
</evidence>
<dbReference type="PANTHER" id="PTHR46368:SF4">
    <property type="entry name" value="OS10G0403700 PROTEIN"/>
    <property type="match status" value="1"/>
</dbReference>
<evidence type="ECO:0000259" key="2">
    <source>
        <dbReference type="Pfam" id="PF01408"/>
    </source>
</evidence>
<dbReference type="InterPro" id="IPR055170">
    <property type="entry name" value="GFO_IDH_MocA-like_dom"/>
</dbReference>
<keyword evidence="4" id="KW-0560">Oxidoreductase</keyword>
<dbReference type="Pfam" id="PF22725">
    <property type="entry name" value="GFO_IDH_MocA_C3"/>
    <property type="match status" value="1"/>
</dbReference>
<evidence type="ECO:0000256" key="1">
    <source>
        <dbReference type="SAM" id="MobiDB-lite"/>
    </source>
</evidence>
<dbReference type="InterPro" id="IPR000683">
    <property type="entry name" value="Gfo/Idh/MocA-like_OxRdtase_N"/>
</dbReference>
<dbReference type="SUPFAM" id="SSF55347">
    <property type="entry name" value="Glyceraldehyde-3-phosphate dehydrogenase-like, C-terminal domain"/>
    <property type="match status" value="1"/>
</dbReference>
<evidence type="ECO:0000313" key="4">
    <source>
        <dbReference type="EMBL" id="QEF98051.1"/>
    </source>
</evidence>
<dbReference type="Pfam" id="PF01408">
    <property type="entry name" value="GFO_IDH_MocA"/>
    <property type="match status" value="1"/>
</dbReference>
<reference evidence="4 5" key="1">
    <citation type="submission" date="2019-02" db="EMBL/GenBank/DDBJ databases">
        <title>Planctomycetal bacteria perform biofilm scaping via a novel small molecule.</title>
        <authorList>
            <person name="Jeske O."/>
            <person name="Boedeker C."/>
            <person name="Wiegand S."/>
            <person name="Breitling P."/>
            <person name="Kallscheuer N."/>
            <person name="Jogler M."/>
            <person name="Rohde M."/>
            <person name="Petersen J."/>
            <person name="Medema M.H."/>
            <person name="Surup F."/>
            <person name="Jogler C."/>
        </authorList>
    </citation>
    <scope>NUCLEOTIDE SEQUENCE [LARGE SCALE GENOMIC DNA]</scope>
    <source>
        <strain evidence="4 5">Mal15</strain>
    </source>
</reference>
<name>A0A5B9M9T3_9BACT</name>
<gene>
    <name evidence="4" type="primary">afr_1</name>
    <name evidence="4" type="ORF">Mal15_20980</name>
</gene>
<dbReference type="Proteomes" id="UP000321353">
    <property type="component" value="Chromosome"/>
</dbReference>
<feature type="domain" description="Gfo/Idh/MocA-like oxidoreductase N-terminal" evidence="2">
    <location>
        <begin position="40"/>
        <end position="154"/>
    </location>
</feature>
<dbReference type="AlphaFoldDB" id="A0A5B9M9T3"/>
<dbReference type="EMBL" id="CP036264">
    <property type="protein sequence ID" value="QEF98051.1"/>
    <property type="molecule type" value="Genomic_DNA"/>
</dbReference>